<proteinExistence type="predicted"/>
<name>A0A9P6URI1_9FUNG</name>
<comment type="caution">
    <text evidence="2">The sequence shown here is derived from an EMBL/GenBank/DDBJ whole genome shotgun (WGS) entry which is preliminary data.</text>
</comment>
<dbReference type="EMBL" id="JAAAIP010000496">
    <property type="protein sequence ID" value="KAG0316109.1"/>
    <property type="molecule type" value="Genomic_DNA"/>
</dbReference>
<protein>
    <recommendedName>
        <fullName evidence="4">Secreted protein</fullName>
    </recommendedName>
</protein>
<evidence type="ECO:0008006" key="4">
    <source>
        <dbReference type="Google" id="ProtNLM"/>
    </source>
</evidence>
<evidence type="ECO:0000256" key="1">
    <source>
        <dbReference type="SAM" id="SignalP"/>
    </source>
</evidence>
<keyword evidence="1" id="KW-0732">Signal</keyword>
<evidence type="ECO:0000313" key="2">
    <source>
        <dbReference type="EMBL" id="KAG0316109.1"/>
    </source>
</evidence>
<dbReference type="AlphaFoldDB" id="A0A9P6URI1"/>
<dbReference type="Proteomes" id="UP000738325">
    <property type="component" value="Unassembled WGS sequence"/>
</dbReference>
<dbReference type="PROSITE" id="PS51257">
    <property type="entry name" value="PROKAR_LIPOPROTEIN"/>
    <property type="match status" value="1"/>
</dbReference>
<dbReference type="OrthoDB" id="2432361at2759"/>
<organism evidence="2 3">
    <name type="scientific">Dissophora globulifera</name>
    <dbReference type="NCBI Taxonomy" id="979702"/>
    <lineage>
        <taxon>Eukaryota</taxon>
        <taxon>Fungi</taxon>
        <taxon>Fungi incertae sedis</taxon>
        <taxon>Mucoromycota</taxon>
        <taxon>Mortierellomycotina</taxon>
        <taxon>Mortierellomycetes</taxon>
        <taxon>Mortierellales</taxon>
        <taxon>Mortierellaceae</taxon>
        <taxon>Dissophora</taxon>
    </lineage>
</organism>
<sequence>MFAKSSKFIAPLVVALIACMTVEANRWCNCSDPVGLTPDEICSAAGGYATGGNCLITSSNPPTNGNEGTFDTLCRKVDPHAPVSPGVPFCWTA</sequence>
<feature type="non-terminal residue" evidence="2">
    <location>
        <position position="1"/>
    </location>
</feature>
<feature type="chain" id="PRO_5040278177" description="Secreted protein" evidence="1">
    <location>
        <begin position="25"/>
        <end position="93"/>
    </location>
</feature>
<feature type="signal peptide" evidence="1">
    <location>
        <begin position="1"/>
        <end position="24"/>
    </location>
</feature>
<keyword evidence="3" id="KW-1185">Reference proteome</keyword>
<gene>
    <name evidence="2" type="ORF">BGZ99_007038</name>
</gene>
<evidence type="ECO:0000313" key="3">
    <source>
        <dbReference type="Proteomes" id="UP000738325"/>
    </source>
</evidence>
<reference evidence="2" key="1">
    <citation type="journal article" date="2020" name="Fungal Divers.">
        <title>Resolving the Mortierellaceae phylogeny through synthesis of multi-gene phylogenetics and phylogenomics.</title>
        <authorList>
            <person name="Vandepol N."/>
            <person name="Liber J."/>
            <person name="Desiro A."/>
            <person name="Na H."/>
            <person name="Kennedy M."/>
            <person name="Barry K."/>
            <person name="Grigoriev I.V."/>
            <person name="Miller A.N."/>
            <person name="O'Donnell K."/>
            <person name="Stajich J.E."/>
            <person name="Bonito G."/>
        </authorList>
    </citation>
    <scope>NUCLEOTIDE SEQUENCE</scope>
    <source>
        <strain evidence="2">REB-010B</strain>
    </source>
</reference>
<accession>A0A9P6URI1</accession>